<evidence type="ECO:0000313" key="2">
    <source>
        <dbReference type="Proteomes" id="UP001595690"/>
    </source>
</evidence>
<keyword evidence="2" id="KW-1185">Reference proteome</keyword>
<reference evidence="2" key="1">
    <citation type="journal article" date="2019" name="Int. J. Syst. Evol. Microbiol.">
        <title>The Global Catalogue of Microorganisms (GCM) 10K type strain sequencing project: providing services to taxonomists for standard genome sequencing and annotation.</title>
        <authorList>
            <consortium name="The Broad Institute Genomics Platform"/>
            <consortium name="The Broad Institute Genome Sequencing Center for Infectious Disease"/>
            <person name="Wu L."/>
            <person name="Ma J."/>
        </authorList>
    </citation>
    <scope>NUCLEOTIDE SEQUENCE [LARGE SCALE GENOMIC DNA]</scope>
    <source>
        <strain evidence="2">CGMCC 4.7405</strain>
    </source>
</reference>
<dbReference type="Proteomes" id="UP001595690">
    <property type="component" value="Unassembled WGS sequence"/>
</dbReference>
<accession>A0ABV8BLY1</accession>
<proteinExistence type="predicted"/>
<organism evidence="1 2">
    <name type="scientific">Lentzea rhizosphaerae</name>
    <dbReference type="NCBI Taxonomy" id="2041025"/>
    <lineage>
        <taxon>Bacteria</taxon>
        <taxon>Bacillati</taxon>
        <taxon>Actinomycetota</taxon>
        <taxon>Actinomycetes</taxon>
        <taxon>Pseudonocardiales</taxon>
        <taxon>Pseudonocardiaceae</taxon>
        <taxon>Lentzea</taxon>
    </lineage>
</organism>
<protein>
    <submittedName>
        <fullName evidence="1">Cytotoxic translational repressor of toxin-antitoxin stability system</fullName>
    </submittedName>
</protein>
<dbReference type="RefSeq" id="WP_382367392.1">
    <property type="nucleotide sequence ID" value="NZ_JBHRZI010000003.1"/>
</dbReference>
<dbReference type="EMBL" id="JBHRZI010000003">
    <property type="protein sequence ID" value="MFC3890129.1"/>
    <property type="molecule type" value="Genomic_DNA"/>
</dbReference>
<gene>
    <name evidence="1" type="ORF">ACFOWZ_01470</name>
</gene>
<evidence type="ECO:0000313" key="1">
    <source>
        <dbReference type="EMBL" id="MFC3890129.1"/>
    </source>
</evidence>
<name>A0ABV8BLY1_9PSEU</name>
<comment type="caution">
    <text evidence="1">The sequence shown here is derived from an EMBL/GenBank/DDBJ whole genome shotgun (WGS) entry which is preliminary data.</text>
</comment>
<sequence>MTWPEPTRSDHNKFCEVEGWELVRDARGRAVSHHVTYELNLPDGRILRTRVSRPVNRDGYGPSLWKYILRDQLDVDEAEFWSCVRDGVVPSRGGIEPPPEAIPAQLVHLLISQVGIPEVEVMRMTKEQAIERANRYWTEGE</sequence>